<dbReference type="GO" id="GO:0008270">
    <property type="term" value="F:zinc ion binding"/>
    <property type="evidence" value="ECO:0007669"/>
    <property type="project" value="UniProtKB-UniRule"/>
</dbReference>
<dbReference type="RefSeq" id="WP_203680715.1">
    <property type="nucleotide sequence ID" value="NZ_BOMW01000029.1"/>
</dbReference>
<accession>A0A919TKP2</accession>
<feature type="binding site" evidence="14">
    <location>
        <position position="87"/>
    </location>
    <ligand>
        <name>Mg(2+)</name>
        <dbReference type="ChEBI" id="CHEBI:18420"/>
    </ligand>
</feature>
<dbReference type="NCBIfam" id="NF000768">
    <property type="entry name" value="PRK00051.1"/>
    <property type="match status" value="1"/>
</dbReference>
<keyword evidence="9 14" id="KW-0479">Metal-binding</keyword>
<feature type="binding site" evidence="14">
    <location>
        <position position="89"/>
    </location>
    <ligand>
        <name>Mg(2+)</name>
        <dbReference type="ChEBI" id="CHEBI:18420"/>
    </ligand>
</feature>
<comment type="caution">
    <text evidence="16">The sequence shown here is derived from an EMBL/GenBank/DDBJ whole genome shotgun (WGS) entry which is preliminary data.</text>
</comment>
<keyword evidence="12 14" id="KW-0460">Magnesium</keyword>
<dbReference type="EC" id="3.5.4.19" evidence="14"/>
<proteinExistence type="inferred from homology"/>
<dbReference type="Pfam" id="PF01502">
    <property type="entry name" value="PRA-CH"/>
    <property type="match status" value="1"/>
</dbReference>
<evidence type="ECO:0000313" key="16">
    <source>
        <dbReference type="EMBL" id="GIF05797.1"/>
    </source>
</evidence>
<name>A0A919TKP2_9ACTN</name>
<evidence type="ECO:0000256" key="5">
    <source>
        <dbReference type="ARBA" id="ARBA00007731"/>
    </source>
</evidence>
<dbReference type="AlphaFoldDB" id="A0A919TKP2"/>
<feature type="binding site" evidence="14">
    <location>
        <position position="85"/>
    </location>
    <ligand>
        <name>Mg(2+)</name>
        <dbReference type="ChEBI" id="CHEBI:18420"/>
    </ligand>
</feature>
<dbReference type="FunFam" id="3.10.20.810:FF:000001">
    <property type="entry name" value="Histidine biosynthesis bifunctional protein HisIE"/>
    <property type="match status" value="1"/>
</dbReference>
<comment type="cofactor">
    <cofactor evidence="14">
        <name>Zn(2+)</name>
        <dbReference type="ChEBI" id="CHEBI:29105"/>
    </cofactor>
    <text evidence="14">Binds 1 zinc ion per subunit.</text>
</comment>
<comment type="similarity">
    <text evidence="5">In the C-terminal section; belongs to the PRA-PH family.</text>
</comment>
<dbReference type="PANTHER" id="PTHR42945">
    <property type="entry name" value="HISTIDINE BIOSYNTHESIS BIFUNCTIONAL PROTEIN"/>
    <property type="match status" value="1"/>
</dbReference>
<evidence type="ECO:0000256" key="2">
    <source>
        <dbReference type="ARBA" id="ARBA00001460"/>
    </source>
</evidence>
<dbReference type="GO" id="GO:0000105">
    <property type="term" value="P:L-histidine biosynthetic process"/>
    <property type="evidence" value="ECO:0007669"/>
    <property type="project" value="UniProtKB-UniRule"/>
</dbReference>
<evidence type="ECO:0000256" key="1">
    <source>
        <dbReference type="ARBA" id="ARBA00000024"/>
    </source>
</evidence>
<keyword evidence="17" id="KW-1185">Reference proteome</keyword>
<comment type="function">
    <text evidence="14">Catalyzes the hydrolysis of the adenine ring of phosphoribosyl-AMP.</text>
</comment>
<evidence type="ECO:0000256" key="13">
    <source>
        <dbReference type="ARBA" id="ARBA00023102"/>
    </source>
</evidence>
<protein>
    <recommendedName>
        <fullName evidence="14">Phosphoribosyl-AMP cyclohydrolase</fullName>
        <shortName evidence="14">PRA-CH</shortName>
        <ecNumber evidence="14">3.5.4.19</ecNumber>
    </recommendedName>
</protein>
<comment type="pathway">
    <text evidence="4">Amino-acid biosynthesis; L-histidine biosynthesis; L-histidine from 5-phospho-alpha-D-ribose 1-diphosphate: step 2/9.</text>
</comment>
<feature type="binding site" evidence="14">
    <location>
        <position position="86"/>
    </location>
    <ligand>
        <name>Zn(2+)</name>
        <dbReference type="ChEBI" id="CHEBI:29105"/>
        <note>ligand shared between dimeric partners</note>
    </ligand>
</feature>
<dbReference type="SUPFAM" id="SSF141734">
    <property type="entry name" value="HisI-like"/>
    <property type="match status" value="1"/>
</dbReference>
<dbReference type="InterPro" id="IPR026660">
    <property type="entry name" value="PRA-CH"/>
</dbReference>
<keyword evidence="13 14" id="KW-0368">Histidine biosynthesis</keyword>
<evidence type="ECO:0000256" key="12">
    <source>
        <dbReference type="ARBA" id="ARBA00022842"/>
    </source>
</evidence>
<dbReference type="InterPro" id="IPR002496">
    <property type="entry name" value="PRib_AMP_CycHydrolase_dom"/>
</dbReference>
<evidence type="ECO:0000259" key="15">
    <source>
        <dbReference type="Pfam" id="PF01502"/>
    </source>
</evidence>
<dbReference type="Proteomes" id="UP000629619">
    <property type="component" value="Unassembled WGS sequence"/>
</dbReference>
<evidence type="ECO:0000256" key="9">
    <source>
        <dbReference type="ARBA" id="ARBA00022723"/>
    </source>
</evidence>
<gene>
    <name evidence="14 16" type="primary">hisI</name>
    <name evidence="16" type="ORF">Asi03nite_33350</name>
</gene>
<feature type="domain" description="Phosphoribosyl-AMP cyclohydrolase" evidence="15">
    <location>
        <begin position="38"/>
        <end position="111"/>
    </location>
</feature>
<comment type="subunit">
    <text evidence="14">Homodimer.</text>
</comment>
<sequence>MSDAKTYLDPAIAARLKRTSDGLVAAIVQEHGTGDVLMLAWMDEEALHRTLTTGRATYWSRSRGEYWVKGATSGHHQHVRKVALDCDGDALLLTVDQTGAACHTGTHTCFTDELPVEAS</sequence>
<comment type="subcellular location">
    <subcellularLocation>
        <location evidence="14">Cytoplasm</location>
    </subcellularLocation>
</comment>
<evidence type="ECO:0000256" key="14">
    <source>
        <dbReference type="HAMAP-Rule" id="MF_01021"/>
    </source>
</evidence>
<comment type="catalytic activity">
    <reaction evidence="1 14">
        <text>1-(5-phospho-beta-D-ribosyl)-5'-AMP + H2O = 1-(5-phospho-beta-D-ribosyl)-5-[(5-phospho-beta-D-ribosylamino)methylideneamino]imidazole-4-carboxamide</text>
        <dbReference type="Rhea" id="RHEA:20049"/>
        <dbReference type="ChEBI" id="CHEBI:15377"/>
        <dbReference type="ChEBI" id="CHEBI:58435"/>
        <dbReference type="ChEBI" id="CHEBI:59457"/>
        <dbReference type="EC" id="3.5.4.19"/>
    </reaction>
</comment>
<feature type="binding site" evidence="14">
    <location>
        <position position="102"/>
    </location>
    <ligand>
        <name>Zn(2+)</name>
        <dbReference type="ChEBI" id="CHEBI:29105"/>
        <note>ligand shared between dimeric partners</note>
    </ligand>
</feature>
<dbReference type="GO" id="GO:0004635">
    <property type="term" value="F:phosphoribosyl-AMP cyclohydrolase activity"/>
    <property type="evidence" value="ECO:0007669"/>
    <property type="project" value="UniProtKB-UniRule"/>
</dbReference>
<comment type="cofactor">
    <cofactor evidence="14">
        <name>Mg(2+)</name>
        <dbReference type="ChEBI" id="CHEBI:18420"/>
    </cofactor>
    <text evidence="14">Binds 1 Mg(2+) ion per subunit.</text>
</comment>
<keyword evidence="11 14" id="KW-0862">Zinc</keyword>
<comment type="similarity">
    <text evidence="6">In the N-terminal section; belongs to the PRA-CH family.</text>
</comment>
<evidence type="ECO:0000256" key="11">
    <source>
        <dbReference type="ARBA" id="ARBA00022833"/>
    </source>
</evidence>
<evidence type="ECO:0000313" key="17">
    <source>
        <dbReference type="Proteomes" id="UP000629619"/>
    </source>
</evidence>
<keyword evidence="10 14" id="KW-0378">Hydrolase</keyword>
<evidence type="ECO:0000256" key="10">
    <source>
        <dbReference type="ARBA" id="ARBA00022801"/>
    </source>
</evidence>
<dbReference type="EMBL" id="BOMW01000029">
    <property type="protein sequence ID" value="GIF05797.1"/>
    <property type="molecule type" value="Genomic_DNA"/>
</dbReference>
<evidence type="ECO:0000256" key="3">
    <source>
        <dbReference type="ARBA" id="ARBA00005169"/>
    </source>
</evidence>
<organism evidence="16 17">
    <name type="scientific">Actinoplanes siamensis</name>
    <dbReference type="NCBI Taxonomy" id="1223317"/>
    <lineage>
        <taxon>Bacteria</taxon>
        <taxon>Bacillati</taxon>
        <taxon>Actinomycetota</taxon>
        <taxon>Actinomycetes</taxon>
        <taxon>Micromonosporales</taxon>
        <taxon>Micromonosporaceae</taxon>
        <taxon>Actinoplanes</taxon>
    </lineage>
</organism>
<dbReference type="InterPro" id="IPR038019">
    <property type="entry name" value="PRib_AMP_CycHydrolase_sf"/>
</dbReference>
<evidence type="ECO:0000256" key="6">
    <source>
        <dbReference type="ARBA" id="ARBA00008299"/>
    </source>
</evidence>
<keyword evidence="7 14" id="KW-0963">Cytoplasm</keyword>
<evidence type="ECO:0000256" key="4">
    <source>
        <dbReference type="ARBA" id="ARBA00005204"/>
    </source>
</evidence>
<comment type="similarity">
    <text evidence="14">Belongs to the PRA-CH family.</text>
</comment>
<dbReference type="GO" id="GO:0004636">
    <property type="term" value="F:phosphoribosyl-ATP diphosphatase activity"/>
    <property type="evidence" value="ECO:0007669"/>
    <property type="project" value="UniProtKB-EC"/>
</dbReference>
<evidence type="ECO:0000256" key="7">
    <source>
        <dbReference type="ARBA" id="ARBA00022490"/>
    </source>
</evidence>
<dbReference type="PANTHER" id="PTHR42945:SF11">
    <property type="entry name" value="PHOSPHORIBOSYL-AMP CYCLOHYDROLASE"/>
    <property type="match status" value="1"/>
</dbReference>
<comment type="pathway">
    <text evidence="3 14">Amino-acid biosynthesis; L-histidine biosynthesis; L-histidine from 5-phospho-alpha-D-ribose 1-diphosphate: step 3/9.</text>
</comment>
<dbReference type="HAMAP" id="MF_01021">
    <property type="entry name" value="HisI"/>
    <property type="match status" value="1"/>
</dbReference>
<comment type="catalytic activity">
    <reaction evidence="2">
        <text>1-(5-phospho-beta-D-ribosyl)-ATP + H2O = 1-(5-phospho-beta-D-ribosyl)-5'-AMP + diphosphate + H(+)</text>
        <dbReference type="Rhea" id="RHEA:22828"/>
        <dbReference type="ChEBI" id="CHEBI:15377"/>
        <dbReference type="ChEBI" id="CHEBI:15378"/>
        <dbReference type="ChEBI" id="CHEBI:33019"/>
        <dbReference type="ChEBI" id="CHEBI:59457"/>
        <dbReference type="ChEBI" id="CHEBI:73183"/>
        <dbReference type="EC" id="3.6.1.31"/>
    </reaction>
</comment>
<keyword evidence="8 14" id="KW-0028">Amino-acid biosynthesis</keyword>
<reference evidence="16" key="1">
    <citation type="submission" date="2021-01" db="EMBL/GenBank/DDBJ databases">
        <title>Whole genome shotgun sequence of Actinoplanes siamensis NBRC 109076.</title>
        <authorList>
            <person name="Komaki H."/>
            <person name="Tamura T."/>
        </authorList>
    </citation>
    <scope>NUCLEOTIDE SEQUENCE</scope>
    <source>
        <strain evidence="16">NBRC 109076</strain>
    </source>
</reference>
<evidence type="ECO:0000256" key="8">
    <source>
        <dbReference type="ARBA" id="ARBA00022605"/>
    </source>
</evidence>
<dbReference type="GO" id="GO:0005737">
    <property type="term" value="C:cytoplasm"/>
    <property type="evidence" value="ECO:0007669"/>
    <property type="project" value="UniProtKB-SubCell"/>
</dbReference>
<dbReference type="GO" id="GO:0000287">
    <property type="term" value="F:magnesium ion binding"/>
    <property type="evidence" value="ECO:0007669"/>
    <property type="project" value="UniProtKB-UniRule"/>
</dbReference>
<feature type="binding site" evidence="14">
    <location>
        <position position="109"/>
    </location>
    <ligand>
        <name>Zn(2+)</name>
        <dbReference type="ChEBI" id="CHEBI:29105"/>
        <note>ligand shared between dimeric partners</note>
    </ligand>
</feature>
<dbReference type="Gene3D" id="3.10.20.810">
    <property type="entry name" value="Phosphoribosyl-AMP cyclohydrolase"/>
    <property type="match status" value="1"/>
</dbReference>